<proteinExistence type="predicted"/>
<dbReference type="OrthoDB" id="9820522at2"/>
<dbReference type="Proteomes" id="UP000281474">
    <property type="component" value="Unassembled WGS sequence"/>
</dbReference>
<evidence type="ECO:0000313" key="2">
    <source>
        <dbReference type="Proteomes" id="UP000281474"/>
    </source>
</evidence>
<protein>
    <submittedName>
        <fullName evidence="1">Uncharacterized protein</fullName>
    </submittedName>
</protein>
<sequence>MATEITATFSGQHKSVVQTDEAVEPYTSVKLGLRNGFSCYYNVRLDPNFTPAEIACCSAWYSFYSTNGSLPKNPNLNAFECSVEFSNLARAPITSLFQVELRLQPYINIALIKFFNPVSNDLERILTLDFSTSESGLSHLKNIKQLMSELPDHPLLPNKRLDVAIETKSTHTSQFVILGIDDIQVFDFRGLFDARNSITSEEFDRVGYQFNNIWLVDFLEQVCSGLQVFCDKGYDLTQILPSYFGYAPKRSQSILLEWRKISPIKSDVSVGKMDPDKSKQNAVVVFAQLIFILSGKFSKLVSTNMQKTDWTQLGLDISKMKSKVISHLRTSSPNWKKLTKTNDKTPLSPDIRVSGEVSAIDSLLLMVVYMLQPEFLSSVDFEAIKSHLNKIRTKYWV</sequence>
<dbReference type="EMBL" id="QZEI01000028">
    <property type="protein sequence ID" value="RLV59701.1"/>
    <property type="molecule type" value="Genomic_DNA"/>
</dbReference>
<comment type="caution">
    <text evidence="1">The sequence shown here is derived from an EMBL/GenBank/DDBJ whole genome shotgun (WGS) entry which is preliminary data.</text>
</comment>
<organism evidence="1 2">
    <name type="scientific">Parashewanella curva</name>
    <dbReference type="NCBI Taxonomy" id="2338552"/>
    <lineage>
        <taxon>Bacteria</taxon>
        <taxon>Pseudomonadati</taxon>
        <taxon>Pseudomonadota</taxon>
        <taxon>Gammaproteobacteria</taxon>
        <taxon>Alteromonadales</taxon>
        <taxon>Shewanellaceae</taxon>
        <taxon>Parashewanella</taxon>
    </lineage>
</organism>
<name>A0A3L8PWN3_9GAMM</name>
<keyword evidence="2" id="KW-1185">Reference proteome</keyword>
<dbReference type="RefSeq" id="WP_121838978.1">
    <property type="nucleotide sequence ID" value="NZ_ML014777.1"/>
</dbReference>
<gene>
    <name evidence="1" type="ORF">D5018_10590</name>
</gene>
<dbReference type="AlphaFoldDB" id="A0A3L8PWN3"/>
<accession>A0A3L8PWN3</accession>
<evidence type="ECO:0000313" key="1">
    <source>
        <dbReference type="EMBL" id="RLV59701.1"/>
    </source>
</evidence>
<reference evidence="1 2" key="1">
    <citation type="submission" date="2018-09" db="EMBL/GenBank/DDBJ databases">
        <title>Phylogeny of the Shewanellaceae, and recommendation for two new genera, Pseudoshewanella and Parashewanella.</title>
        <authorList>
            <person name="Wang G."/>
        </authorList>
    </citation>
    <scope>NUCLEOTIDE SEQUENCE [LARGE SCALE GENOMIC DNA]</scope>
    <source>
        <strain evidence="1 2">C51</strain>
    </source>
</reference>